<dbReference type="Pfam" id="PF00067">
    <property type="entry name" value="p450"/>
    <property type="match status" value="1"/>
</dbReference>
<dbReference type="EMBL" id="ML179075">
    <property type="protein sequence ID" value="THV02577.1"/>
    <property type="molecule type" value="Genomic_DNA"/>
</dbReference>
<gene>
    <name evidence="15" type="ORF">K435DRAFT_962892</name>
</gene>
<evidence type="ECO:0000256" key="8">
    <source>
        <dbReference type="ARBA" id="ARBA00022989"/>
    </source>
</evidence>
<dbReference type="GO" id="GO:0004497">
    <property type="term" value="F:monooxygenase activity"/>
    <property type="evidence" value="ECO:0007669"/>
    <property type="project" value="UniProtKB-KW"/>
</dbReference>
<sequence length="518" mass="58500">MDSFTSILQKYGLHLLCVGALVVVWATRKARGLRLPPGPPKLPIIGNLLDLKTTESFLQFTELSKKYGPIFSLDLLGQTVIVLNNHKVAGDLLDRRSNLYSCRPRFIVVFEYLSNSLLFSGAPYGDYWRRARKAAHESLSVRAAPYVQPYQEREAATLAVTMIDDPDKWDAHLKRSSASTILSVVYGFPPIKRSEDPLIARIMEHMQRNVAAGTTGANLVEVFPILKYVPSWMAKWKRDAMRYYQEDTKFFEELLSYPQKALDDGDPTPCFSTTWIQNADKNGLNPKEIAWLSGQMFGAGVETTSATLCGFMVAMVMFPDVLRKAQEEVDRVVGRGRVPSFEDSKKMPFVRAMVREALRWWPPGPIGVPHRVTQDDVYEGYTIPKGSTIIYNVWAMNRDPEVYGPDVDDFRPERFLDESGQNEVIPPDTHQQGHVTYGFGRRACVGLNVANQALFIDIAFMVWAVNIRAAKGPDGKLMMPKRTDWVDDGLVVRPRPFKCEITPRYPNVREIVEAAASQ</sequence>
<keyword evidence="16" id="KW-1185">Reference proteome</keyword>
<organism evidence="15 16">
    <name type="scientific">Dendrothele bispora (strain CBS 962.96)</name>
    <dbReference type="NCBI Taxonomy" id="1314807"/>
    <lineage>
        <taxon>Eukaryota</taxon>
        <taxon>Fungi</taxon>
        <taxon>Dikarya</taxon>
        <taxon>Basidiomycota</taxon>
        <taxon>Agaricomycotina</taxon>
        <taxon>Agaricomycetes</taxon>
        <taxon>Agaricomycetidae</taxon>
        <taxon>Agaricales</taxon>
        <taxon>Agaricales incertae sedis</taxon>
        <taxon>Dendrothele</taxon>
    </lineage>
</organism>
<keyword evidence="7 14" id="KW-0479">Metal-binding</keyword>
<comment type="similarity">
    <text evidence="4">Belongs to the cytochrome P450 family.</text>
</comment>
<reference evidence="15 16" key="1">
    <citation type="journal article" date="2019" name="Nat. Ecol. Evol.">
        <title>Megaphylogeny resolves global patterns of mushroom evolution.</title>
        <authorList>
            <person name="Varga T."/>
            <person name="Krizsan K."/>
            <person name="Foldi C."/>
            <person name="Dima B."/>
            <person name="Sanchez-Garcia M."/>
            <person name="Sanchez-Ramirez S."/>
            <person name="Szollosi G.J."/>
            <person name="Szarkandi J.G."/>
            <person name="Papp V."/>
            <person name="Albert L."/>
            <person name="Andreopoulos W."/>
            <person name="Angelini C."/>
            <person name="Antonin V."/>
            <person name="Barry K.W."/>
            <person name="Bougher N.L."/>
            <person name="Buchanan P."/>
            <person name="Buyck B."/>
            <person name="Bense V."/>
            <person name="Catcheside P."/>
            <person name="Chovatia M."/>
            <person name="Cooper J."/>
            <person name="Damon W."/>
            <person name="Desjardin D."/>
            <person name="Finy P."/>
            <person name="Geml J."/>
            <person name="Haridas S."/>
            <person name="Hughes K."/>
            <person name="Justo A."/>
            <person name="Karasinski D."/>
            <person name="Kautmanova I."/>
            <person name="Kiss B."/>
            <person name="Kocsube S."/>
            <person name="Kotiranta H."/>
            <person name="LaButti K.M."/>
            <person name="Lechner B.E."/>
            <person name="Liimatainen K."/>
            <person name="Lipzen A."/>
            <person name="Lukacs Z."/>
            <person name="Mihaltcheva S."/>
            <person name="Morgado L.N."/>
            <person name="Niskanen T."/>
            <person name="Noordeloos M.E."/>
            <person name="Ohm R.A."/>
            <person name="Ortiz-Santana B."/>
            <person name="Ovrebo C."/>
            <person name="Racz N."/>
            <person name="Riley R."/>
            <person name="Savchenko A."/>
            <person name="Shiryaev A."/>
            <person name="Soop K."/>
            <person name="Spirin V."/>
            <person name="Szebenyi C."/>
            <person name="Tomsovsky M."/>
            <person name="Tulloss R.E."/>
            <person name="Uehling J."/>
            <person name="Grigoriev I.V."/>
            <person name="Vagvolgyi C."/>
            <person name="Papp T."/>
            <person name="Martin F.M."/>
            <person name="Miettinen O."/>
            <person name="Hibbett D.S."/>
            <person name="Nagy L.G."/>
        </authorList>
    </citation>
    <scope>NUCLEOTIDE SEQUENCE [LARGE SCALE GENOMIC DNA]</scope>
    <source>
        <strain evidence="15 16">CBS 962.96</strain>
    </source>
</reference>
<evidence type="ECO:0000256" key="13">
    <source>
        <dbReference type="ARBA" id="ARBA00023180"/>
    </source>
</evidence>
<evidence type="ECO:0000256" key="1">
    <source>
        <dbReference type="ARBA" id="ARBA00001971"/>
    </source>
</evidence>
<dbReference type="Proteomes" id="UP000297245">
    <property type="component" value="Unassembled WGS sequence"/>
</dbReference>
<feature type="binding site" description="axial binding residue" evidence="14">
    <location>
        <position position="444"/>
    </location>
    <ligand>
        <name>heme</name>
        <dbReference type="ChEBI" id="CHEBI:30413"/>
    </ligand>
    <ligandPart>
        <name>Fe</name>
        <dbReference type="ChEBI" id="CHEBI:18248"/>
    </ligandPart>
</feature>
<comment type="pathway">
    <text evidence="3">Secondary metabolite biosynthesis.</text>
</comment>
<evidence type="ECO:0000256" key="6">
    <source>
        <dbReference type="ARBA" id="ARBA00022692"/>
    </source>
</evidence>
<evidence type="ECO:0000313" key="15">
    <source>
        <dbReference type="EMBL" id="THV02577.1"/>
    </source>
</evidence>
<dbReference type="AlphaFoldDB" id="A0A4S8MIL3"/>
<comment type="subcellular location">
    <subcellularLocation>
        <location evidence="2">Membrane</location>
        <topology evidence="2">Single-pass membrane protein</topology>
    </subcellularLocation>
</comment>
<evidence type="ECO:0000256" key="10">
    <source>
        <dbReference type="ARBA" id="ARBA00023004"/>
    </source>
</evidence>
<dbReference type="GO" id="GO:0016705">
    <property type="term" value="F:oxidoreductase activity, acting on paired donors, with incorporation or reduction of molecular oxygen"/>
    <property type="evidence" value="ECO:0007669"/>
    <property type="project" value="InterPro"/>
</dbReference>
<dbReference type="GO" id="GO:0016020">
    <property type="term" value="C:membrane"/>
    <property type="evidence" value="ECO:0007669"/>
    <property type="project" value="UniProtKB-SubCell"/>
</dbReference>
<dbReference type="SUPFAM" id="SSF48264">
    <property type="entry name" value="Cytochrome P450"/>
    <property type="match status" value="1"/>
</dbReference>
<keyword evidence="12" id="KW-0472">Membrane</keyword>
<dbReference type="PRINTS" id="PR00385">
    <property type="entry name" value="P450"/>
</dbReference>
<keyword evidence="8" id="KW-1133">Transmembrane helix</keyword>
<dbReference type="InterPro" id="IPR001128">
    <property type="entry name" value="Cyt_P450"/>
</dbReference>
<keyword evidence="11" id="KW-0503">Monooxygenase</keyword>
<dbReference type="InterPro" id="IPR036396">
    <property type="entry name" value="Cyt_P450_sf"/>
</dbReference>
<protein>
    <submittedName>
        <fullName evidence="15">Cytochrome P450</fullName>
    </submittedName>
</protein>
<evidence type="ECO:0000256" key="4">
    <source>
        <dbReference type="ARBA" id="ARBA00010617"/>
    </source>
</evidence>
<dbReference type="PRINTS" id="PR00463">
    <property type="entry name" value="EP450I"/>
</dbReference>
<evidence type="ECO:0000256" key="5">
    <source>
        <dbReference type="ARBA" id="ARBA00022617"/>
    </source>
</evidence>
<dbReference type="OrthoDB" id="2789670at2759"/>
<proteinExistence type="inferred from homology"/>
<keyword evidence="13" id="KW-0325">Glycoprotein</keyword>
<dbReference type="InterPro" id="IPR050364">
    <property type="entry name" value="Cytochrome_P450_fung"/>
</dbReference>
<dbReference type="CDD" id="cd11065">
    <property type="entry name" value="CYP64-like"/>
    <property type="match status" value="1"/>
</dbReference>
<dbReference type="GO" id="GO:0020037">
    <property type="term" value="F:heme binding"/>
    <property type="evidence" value="ECO:0007669"/>
    <property type="project" value="InterPro"/>
</dbReference>
<evidence type="ECO:0000256" key="11">
    <source>
        <dbReference type="ARBA" id="ARBA00023033"/>
    </source>
</evidence>
<comment type="cofactor">
    <cofactor evidence="1 14">
        <name>heme</name>
        <dbReference type="ChEBI" id="CHEBI:30413"/>
    </cofactor>
</comment>
<evidence type="ECO:0000256" key="14">
    <source>
        <dbReference type="PIRSR" id="PIRSR602401-1"/>
    </source>
</evidence>
<evidence type="ECO:0000313" key="16">
    <source>
        <dbReference type="Proteomes" id="UP000297245"/>
    </source>
</evidence>
<keyword evidence="9" id="KW-0560">Oxidoreductase</keyword>
<evidence type="ECO:0000256" key="12">
    <source>
        <dbReference type="ARBA" id="ARBA00023136"/>
    </source>
</evidence>
<keyword evidence="5 14" id="KW-0349">Heme</keyword>
<dbReference type="InterPro" id="IPR002401">
    <property type="entry name" value="Cyt_P450_E_grp-I"/>
</dbReference>
<name>A0A4S8MIL3_DENBC</name>
<dbReference type="PANTHER" id="PTHR46300">
    <property type="entry name" value="P450, PUTATIVE (EUROFUNG)-RELATED-RELATED"/>
    <property type="match status" value="1"/>
</dbReference>
<keyword evidence="6" id="KW-0812">Transmembrane</keyword>
<dbReference type="PANTHER" id="PTHR46300:SF2">
    <property type="entry name" value="CYTOCHROME P450 MONOOXYGENASE ALNH-RELATED"/>
    <property type="match status" value="1"/>
</dbReference>
<dbReference type="Gene3D" id="1.10.630.10">
    <property type="entry name" value="Cytochrome P450"/>
    <property type="match status" value="1"/>
</dbReference>
<evidence type="ECO:0000256" key="9">
    <source>
        <dbReference type="ARBA" id="ARBA00023002"/>
    </source>
</evidence>
<dbReference type="GO" id="GO:0005506">
    <property type="term" value="F:iron ion binding"/>
    <property type="evidence" value="ECO:0007669"/>
    <property type="project" value="InterPro"/>
</dbReference>
<evidence type="ECO:0000256" key="2">
    <source>
        <dbReference type="ARBA" id="ARBA00004167"/>
    </source>
</evidence>
<evidence type="ECO:0000256" key="3">
    <source>
        <dbReference type="ARBA" id="ARBA00005179"/>
    </source>
</evidence>
<accession>A0A4S8MIL3</accession>
<evidence type="ECO:0000256" key="7">
    <source>
        <dbReference type="ARBA" id="ARBA00022723"/>
    </source>
</evidence>
<keyword evidence="10 14" id="KW-0408">Iron</keyword>